<organism evidence="1 2">
    <name type="scientific">Hathewaya histolytica</name>
    <name type="common">Clostridium histolyticum</name>
    <dbReference type="NCBI Taxonomy" id="1498"/>
    <lineage>
        <taxon>Bacteria</taxon>
        <taxon>Bacillati</taxon>
        <taxon>Bacillota</taxon>
        <taxon>Clostridia</taxon>
        <taxon>Eubacteriales</taxon>
        <taxon>Clostridiaceae</taxon>
        <taxon>Hathewaya</taxon>
    </lineage>
</organism>
<sequence length="36" mass="4017">MSIVKISEVALKEFKELLKDNKIETNTVRIVISGIG</sequence>
<dbReference type="Proteomes" id="UP000308489">
    <property type="component" value="Chromosome 1"/>
</dbReference>
<dbReference type="KEGG" id="hhw:NCTC503_02306"/>
<gene>
    <name evidence="1" type="ORF">NCTC503_02306</name>
</gene>
<dbReference type="EMBL" id="LR590481">
    <property type="protein sequence ID" value="VTQ94342.1"/>
    <property type="molecule type" value="Genomic_DNA"/>
</dbReference>
<dbReference type="AlphaFoldDB" id="A0A4U9RQ01"/>
<proteinExistence type="predicted"/>
<evidence type="ECO:0000313" key="2">
    <source>
        <dbReference type="Proteomes" id="UP000308489"/>
    </source>
</evidence>
<protein>
    <submittedName>
        <fullName evidence="1">HesB-like selenoprotein</fullName>
    </submittedName>
</protein>
<reference evidence="1 2" key="1">
    <citation type="submission" date="2019-05" db="EMBL/GenBank/DDBJ databases">
        <authorList>
            <consortium name="Pathogen Informatics"/>
        </authorList>
    </citation>
    <scope>NUCLEOTIDE SEQUENCE [LARGE SCALE GENOMIC DNA]</scope>
    <source>
        <strain evidence="1 2">NCTC503</strain>
    </source>
</reference>
<accession>A0A4U9RQ01</accession>
<evidence type="ECO:0000313" key="1">
    <source>
        <dbReference type="EMBL" id="VTQ94342.1"/>
    </source>
</evidence>
<name>A0A4U9RQ01_HATHI</name>
<keyword evidence="2" id="KW-1185">Reference proteome</keyword>